<evidence type="ECO:0000256" key="3">
    <source>
        <dbReference type="ARBA" id="ARBA00037770"/>
    </source>
</evidence>
<dbReference type="Gene3D" id="3.40.50.300">
    <property type="entry name" value="P-loop containing nucleotide triphosphate hydrolases"/>
    <property type="match status" value="2"/>
</dbReference>
<evidence type="ECO:0000256" key="5">
    <source>
        <dbReference type="SAM" id="Coils"/>
    </source>
</evidence>
<keyword evidence="1" id="KW-0547">Nucleotide-binding</keyword>
<evidence type="ECO:0000313" key="8">
    <source>
        <dbReference type="EMBL" id="TPP52015.1"/>
    </source>
</evidence>
<gene>
    <name evidence="8" type="ORF">CGC20_5160</name>
</gene>
<feature type="compositionally biased region" description="Low complexity" evidence="6">
    <location>
        <begin position="1163"/>
        <end position="1178"/>
    </location>
</feature>
<dbReference type="EMBL" id="RHLD01000018">
    <property type="protein sequence ID" value="TPP52015.1"/>
    <property type="molecule type" value="Genomic_DNA"/>
</dbReference>
<dbReference type="InterPro" id="IPR027417">
    <property type="entry name" value="P-loop_NTPase"/>
</dbReference>
<feature type="region of interest" description="Disordered" evidence="6">
    <location>
        <begin position="1065"/>
        <end position="1090"/>
    </location>
</feature>
<reference evidence="9" key="1">
    <citation type="submission" date="2019-02" db="EMBL/GenBank/DDBJ databases">
        <title>FDA dAtabase for Regulatory Grade micrObial Sequences (FDA-ARGOS): Supporting development and validation of Infectious Disease Dx tests.</title>
        <authorList>
            <person name="Duncan R."/>
            <person name="Fisher C."/>
            <person name="Tallon L."/>
            <person name="Sadzewicz L."/>
            <person name="Sengamalay N."/>
            <person name="Ott S."/>
            <person name="Godinez A."/>
            <person name="Nagaraj S."/>
            <person name="Vavikolanu K."/>
            <person name="Vyas G."/>
            <person name="Nadendla S."/>
            <person name="Aluvathingal J."/>
            <person name="Sichtig H."/>
        </authorList>
    </citation>
    <scope>NUCLEOTIDE SEQUENCE [LARGE SCALE GENOMIC DNA]</scope>
    <source>
        <strain evidence="9">FDAARGOS_360</strain>
    </source>
</reference>
<evidence type="ECO:0000256" key="6">
    <source>
        <dbReference type="SAM" id="MobiDB-lite"/>
    </source>
</evidence>
<evidence type="ECO:0000256" key="4">
    <source>
        <dbReference type="ARBA" id="ARBA00039902"/>
    </source>
</evidence>
<dbReference type="InterPro" id="IPR036249">
    <property type="entry name" value="Thioredoxin-like_sf"/>
</dbReference>
<feature type="compositionally biased region" description="Basic and acidic residues" evidence="6">
    <location>
        <begin position="577"/>
        <end position="590"/>
    </location>
</feature>
<feature type="compositionally biased region" description="Basic and acidic residues" evidence="6">
    <location>
        <begin position="1071"/>
        <end position="1081"/>
    </location>
</feature>
<protein>
    <recommendedName>
        <fullName evidence="4">Guanine nucleotide-binding protein-like 1</fullName>
    </recommendedName>
</protein>
<dbReference type="InterPro" id="IPR006073">
    <property type="entry name" value="GTP-bd"/>
</dbReference>
<feature type="region of interest" description="Disordered" evidence="6">
    <location>
        <begin position="135"/>
        <end position="157"/>
    </location>
</feature>
<dbReference type="GO" id="GO:0005525">
    <property type="term" value="F:GTP binding"/>
    <property type="evidence" value="ECO:0007669"/>
    <property type="project" value="UniProtKB-KW"/>
</dbReference>
<evidence type="ECO:0000313" key="9">
    <source>
        <dbReference type="Proteomes" id="UP000318821"/>
    </source>
</evidence>
<dbReference type="PANTHER" id="PTHR45709:SF3">
    <property type="entry name" value="GUANINE NUCLEOTIDE-BINDING PROTEIN-LIKE 1"/>
    <property type="match status" value="1"/>
</dbReference>
<keyword evidence="2" id="KW-0342">GTP-binding</keyword>
<dbReference type="PANTHER" id="PTHR45709">
    <property type="entry name" value="LARGE SUBUNIT GTPASE 1 HOMOLOG-RELATED"/>
    <property type="match status" value="1"/>
</dbReference>
<evidence type="ECO:0000256" key="1">
    <source>
        <dbReference type="ARBA" id="ARBA00022741"/>
    </source>
</evidence>
<accession>A0A504XW27</accession>
<organism evidence="8 9">
    <name type="scientific">Leishmania donovani</name>
    <dbReference type="NCBI Taxonomy" id="5661"/>
    <lineage>
        <taxon>Eukaryota</taxon>
        <taxon>Discoba</taxon>
        <taxon>Euglenozoa</taxon>
        <taxon>Kinetoplastea</taxon>
        <taxon>Metakinetoplastina</taxon>
        <taxon>Trypanosomatida</taxon>
        <taxon>Trypanosomatidae</taxon>
        <taxon>Leishmaniinae</taxon>
        <taxon>Leishmania</taxon>
    </lineage>
</organism>
<dbReference type="SUPFAM" id="SSF52833">
    <property type="entry name" value="Thioredoxin-like"/>
    <property type="match status" value="1"/>
</dbReference>
<dbReference type="VEuPathDB" id="TriTrypDB:LDHU3_26.1660"/>
<feature type="compositionally biased region" description="Low complexity" evidence="6">
    <location>
        <begin position="141"/>
        <end position="155"/>
    </location>
</feature>
<feature type="domain" description="G" evidence="7">
    <location>
        <begin position="1197"/>
        <end position="1253"/>
    </location>
</feature>
<comment type="function">
    <text evidence="3">Possible regulatory or functional link with the histocompatibility cluster.</text>
</comment>
<comment type="caution">
    <text evidence="8">The sequence shown here is derived from an EMBL/GenBank/DDBJ whole genome shotgun (WGS) entry which is preliminary data.</text>
</comment>
<dbReference type="GO" id="GO:0003924">
    <property type="term" value="F:GTPase activity"/>
    <property type="evidence" value="ECO:0007669"/>
    <property type="project" value="InterPro"/>
</dbReference>
<name>A0A504XW27_LEIDO</name>
<feature type="coiled-coil region" evidence="5">
    <location>
        <begin position="282"/>
        <end position="313"/>
    </location>
</feature>
<evidence type="ECO:0000259" key="7">
    <source>
        <dbReference type="Pfam" id="PF01926"/>
    </source>
</evidence>
<dbReference type="VEuPathDB" id="TriTrypDB:LdCL_260019100"/>
<keyword evidence="5" id="KW-0175">Coiled coil</keyword>
<feature type="region of interest" description="Disordered" evidence="6">
    <location>
        <begin position="554"/>
        <end position="590"/>
    </location>
</feature>
<feature type="region of interest" description="Disordered" evidence="6">
    <location>
        <begin position="1154"/>
        <end position="1189"/>
    </location>
</feature>
<proteinExistence type="predicted"/>
<dbReference type="SUPFAM" id="SSF52540">
    <property type="entry name" value="P-loop containing nucleoside triphosphate hydrolases"/>
    <property type="match status" value="2"/>
</dbReference>
<feature type="region of interest" description="Disordered" evidence="6">
    <location>
        <begin position="620"/>
        <end position="676"/>
    </location>
</feature>
<dbReference type="Pfam" id="PF01926">
    <property type="entry name" value="MMR_HSR1"/>
    <property type="match status" value="1"/>
</dbReference>
<feature type="region of interest" description="Disordered" evidence="6">
    <location>
        <begin position="832"/>
        <end position="887"/>
    </location>
</feature>
<dbReference type="VEuPathDB" id="TriTrypDB:LdBPK_261350.1"/>
<sequence>MWRSLYRRAPVPNDVTGLRGVADRAAHGWQRRTAAVTGLLTTQSSSRSHLGARLLSSSASSLRANPRRCIGAPGSAPHPCSAARHLSYVTNAANFEAEVLQSQQAICLIYYIPNRNCSAYLKAAEKLVNGTQVSETAEGDAAPSTLSPASSAAPTQRPNKMEWLKLCTINADENRNLASAFSVERARLPITYFVMQGTIVDKVVGHVAEARLSSILIKFLEHYQKEMNVDLLARQNKSSRTGGASASPLPSAATADLLSGASTAFLQEKIMNALVGADMIQLPEEAEKLDGLRRTLQEAKKKAHAELQELHKQLGMDVRRLSDAEMQAYYFKAPQFYALGRLCALEALYLARSHATLGDVARVNVDWARHAVRKDFEAIQGDLVLRRVLALVDANLVRGELRTAAVLAAQDANRLCSVLAAMDTDDVRGAQHRNTLKEMEALIAGQSQYCLDMLRIIDDNIDSRALDGSAFPSAIVDQLFELLKSNLKLSRTHLSQSSRTAEADAPDAGGAEESMKVFMDGKAIDTTAKRVLMAKARVPQVRTLIMSLLQLYPTDPKSQDARGKKKKEQLQAKRQRKRDEEERSKVRDREREKLREELMERGEDASEAVLDSLLRERANLQHSARGRRSRRREKENAAAHRKAVGGDDEDDESGSGASSDGPNREGGGKLRRSAPSTMMYSADRQHGVRSIFVKESAAVIAARKQLSYQPIPCRTTMPPTGIPFGEWFTFPSSASSAAAVVSAGTNSKRGGAWDGGDGAPMCAEEKLALIAAEQRRRMERPLVASAGDALGGVSSSTFFPFAVELPSRGWHVGAEGSAVVADASIIMAGAGDASTQLQSDRPRAADPQAAGGDSATPASEDGQEEVACAGQRSSSHNEASGADSNDVGASAVRTGAAAAKGHNQGYAQYIRSIEKKRFSLYTDCVDAYPFPAALVGLEVSSYERNVEVWQQLWRTVELSDILVVVADARYPIIHAHLGLLTYITKEQRKPCVFVLNKEDLVPASTLRRWQRFLFHYLDDLGFSVEPPDAAEQPEEKDTEWCNSDGIGQGGSASGRIVLRTFTANPRPETAGQRDGDVDVTRRQKNRKKANEHMYEKLRTGRLSMFVGMMAAQHALQQDRRAYKELEVVAGKITELLATCRRLGTAARATAHGVNTAAVERSDAAPSSSPAYATSSLPANSDDAVEDRAPDSPSYLHIGFIGHPNVGKSSLLNCIRGTKVVSVSATPGHTKHMQTIPVPSEHLTLVDSPGLAFPVFGVPRPLQAVLGTHQIAQTRDPQTSISYLAAYLPIEKAYGLQRPEHALPEVGWSSYELCEAYAKKRGLFVKHGKGALDVHRAAIALLQEAYEGRLALFYAPPELNLLQSAWYRERIRPHLLLSVFKPVFLAST</sequence>
<dbReference type="Proteomes" id="UP000318821">
    <property type="component" value="Unassembled WGS sequence"/>
</dbReference>
<dbReference type="InterPro" id="IPR043358">
    <property type="entry name" value="GNL1-like"/>
</dbReference>
<evidence type="ECO:0000256" key="2">
    <source>
        <dbReference type="ARBA" id="ARBA00023134"/>
    </source>
</evidence>